<keyword evidence="3 11" id="KW-0436">Ligase</keyword>
<evidence type="ECO:0000256" key="6">
    <source>
        <dbReference type="ARBA" id="ARBA00022917"/>
    </source>
</evidence>
<dbReference type="SUPFAM" id="SSF52374">
    <property type="entry name" value="Nucleotidylyl transferase"/>
    <property type="match status" value="1"/>
</dbReference>
<name>A0A3B0SVE1_9ZZZZ</name>
<evidence type="ECO:0000313" key="11">
    <source>
        <dbReference type="EMBL" id="VAW09488.1"/>
    </source>
</evidence>
<proteinExistence type="inferred from homology"/>
<dbReference type="InterPro" id="IPR005148">
    <property type="entry name" value="Arg-tRNA-synth_N"/>
</dbReference>
<comment type="catalytic activity">
    <reaction evidence="8">
        <text>tRNA(Arg) + L-arginine + ATP = L-arginyl-tRNA(Arg) + AMP + diphosphate</text>
        <dbReference type="Rhea" id="RHEA:20301"/>
        <dbReference type="Rhea" id="RHEA-COMP:9658"/>
        <dbReference type="Rhea" id="RHEA-COMP:9673"/>
        <dbReference type="ChEBI" id="CHEBI:30616"/>
        <dbReference type="ChEBI" id="CHEBI:32682"/>
        <dbReference type="ChEBI" id="CHEBI:33019"/>
        <dbReference type="ChEBI" id="CHEBI:78442"/>
        <dbReference type="ChEBI" id="CHEBI:78513"/>
        <dbReference type="ChEBI" id="CHEBI:456215"/>
        <dbReference type="EC" id="6.1.1.19"/>
    </reaction>
</comment>
<evidence type="ECO:0000256" key="5">
    <source>
        <dbReference type="ARBA" id="ARBA00022840"/>
    </source>
</evidence>
<accession>A0A3B0SVE1</accession>
<dbReference type="InterPro" id="IPR014729">
    <property type="entry name" value="Rossmann-like_a/b/a_fold"/>
</dbReference>
<dbReference type="PRINTS" id="PR01038">
    <property type="entry name" value="TRNASYNTHARG"/>
</dbReference>
<comment type="similarity">
    <text evidence="1">Belongs to the class-I aminoacyl-tRNA synthetase family.</text>
</comment>
<dbReference type="Pfam" id="PF03485">
    <property type="entry name" value="Arg_tRNA_synt_N"/>
    <property type="match status" value="1"/>
</dbReference>
<keyword evidence="4" id="KW-0547">Nucleotide-binding</keyword>
<dbReference type="GO" id="GO:0006420">
    <property type="term" value="P:arginyl-tRNA aminoacylation"/>
    <property type="evidence" value="ECO:0007669"/>
    <property type="project" value="InterPro"/>
</dbReference>
<dbReference type="SUPFAM" id="SSF47323">
    <property type="entry name" value="Anticodon-binding domain of a subclass of class I aminoacyl-tRNA synthetases"/>
    <property type="match status" value="1"/>
</dbReference>
<evidence type="ECO:0000256" key="8">
    <source>
        <dbReference type="ARBA" id="ARBA00049339"/>
    </source>
</evidence>
<feature type="domain" description="DALR anticodon binding" evidence="9">
    <location>
        <begin position="471"/>
        <end position="587"/>
    </location>
</feature>
<sequence length="587" mass="64590">MSLLTELTDLVSQAFVDAGLDASYGEVVVSQRPELAQFQCNGALPAAKPAGRNPRGIAQDVIDRIEQDNRIEAASIAGPGFINITVTDTALATHLQSTIAVGRLGLPEVEPRSVLVDYGGPNVAKPLHVGHLRPAIIGESIKRLLRFQGHDVVGDVHLGDWGTPMGQLIVEVEARMPELPYFDEAFTGPYPEESPVTIDELEEIYPAASQRCRDNPDVAERARKATLELQNGRPGYRALWQHFRNVSIEAIKENYDELGVEFDLWKGESDINDLLAPLIERLVAQGYAEESDGSLIIRVQTDDDNRDVPPLILTKSDGATLYATWDLATIQDRIESLGIVEMIYVVDVRQSLHFEQVFRAARITGIAGPEIVLEHAGNGTVNGPNGKPFQTRTGGVKTLRSMLEDAAALSLSKMDARDLAAGYPQEERLSIAHLVGLAAVKFGDLSNHRESNYIFDMDRFTSFDGKTGPYLLYGTVRMSSLLRNAKEIGVSPGEIVPPTREAERALLLELARFPEIIERAAELRAPNHIAEFAYELVAAYNRFYEACHVLTEEDAGRRAGWVGLVAHTRYALGRLLDILGIEAPERM</sequence>
<dbReference type="SMART" id="SM01016">
    <property type="entry name" value="Arg_tRNA_synt_N"/>
    <property type="match status" value="1"/>
</dbReference>
<evidence type="ECO:0000256" key="4">
    <source>
        <dbReference type="ARBA" id="ARBA00022741"/>
    </source>
</evidence>
<dbReference type="Gene3D" id="3.30.1360.70">
    <property type="entry name" value="Arginyl tRNA synthetase N-terminal domain"/>
    <property type="match status" value="1"/>
</dbReference>
<dbReference type="GO" id="GO:0005524">
    <property type="term" value="F:ATP binding"/>
    <property type="evidence" value="ECO:0007669"/>
    <property type="project" value="UniProtKB-KW"/>
</dbReference>
<dbReference type="CDD" id="cd00671">
    <property type="entry name" value="ArgRS_core"/>
    <property type="match status" value="1"/>
</dbReference>
<dbReference type="Gene3D" id="1.10.730.10">
    <property type="entry name" value="Isoleucyl-tRNA Synthetase, Domain 1"/>
    <property type="match status" value="1"/>
</dbReference>
<dbReference type="Pfam" id="PF05746">
    <property type="entry name" value="DALR_1"/>
    <property type="match status" value="1"/>
</dbReference>
<evidence type="ECO:0000256" key="7">
    <source>
        <dbReference type="ARBA" id="ARBA00023146"/>
    </source>
</evidence>
<protein>
    <recommendedName>
        <fullName evidence="2">arginine--tRNA ligase</fullName>
        <ecNumber evidence="2">6.1.1.19</ecNumber>
    </recommendedName>
</protein>
<dbReference type="GO" id="GO:0005737">
    <property type="term" value="C:cytoplasm"/>
    <property type="evidence" value="ECO:0007669"/>
    <property type="project" value="InterPro"/>
</dbReference>
<dbReference type="HAMAP" id="MF_00123">
    <property type="entry name" value="Arg_tRNA_synth"/>
    <property type="match status" value="1"/>
</dbReference>
<dbReference type="InterPro" id="IPR008909">
    <property type="entry name" value="DALR_anticod-bd"/>
</dbReference>
<evidence type="ECO:0000256" key="2">
    <source>
        <dbReference type="ARBA" id="ARBA00012837"/>
    </source>
</evidence>
<evidence type="ECO:0000256" key="3">
    <source>
        <dbReference type="ARBA" id="ARBA00022598"/>
    </source>
</evidence>
<evidence type="ECO:0000259" key="10">
    <source>
        <dbReference type="SMART" id="SM01016"/>
    </source>
</evidence>
<gene>
    <name evidence="11" type="ORF">MNBD_ACTINO02-435</name>
</gene>
<keyword evidence="5" id="KW-0067">ATP-binding</keyword>
<dbReference type="GO" id="GO:0004814">
    <property type="term" value="F:arginine-tRNA ligase activity"/>
    <property type="evidence" value="ECO:0007669"/>
    <property type="project" value="UniProtKB-EC"/>
</dbReference>
<reference evidence="11" key="1">
    <citation type="submission" date="2018-06" db="EMBL/GenBank/DDBJ databases">
        <authorList>
            <person name="Zhirakovskaya E."/>
        </authorList>
    </citation>
    <scope>NUCLEOTIDE SEQUENCE</scope>
</reference>
<dbReference type="SMART" id="SM00836">
    <property type="entry name" value="DALR_1"/>
    <property type="match status" value="1"/>
</dbReference>
<dbReference type="AlphaFoldDB" id="A0A3B0SVE1"/>
<keyword evidence="7 11" id="KW-0030">Aminoacyl-tRNA synthetase</keyword>
<dbReference type="Gene3D" id="3.40.50.620">
    <property type="entry name" value="HUPs"/>
    <property type="match status" value="1"/>
</dbReference>
<organism evidence="11">
    <name type="scientific">hydrothermal vent metagenome</name>
    <dbReference type="NCBI Taxonomy" id="652676"/>
    <lineage>
        <taxon>unclassified sequences</taxon>
        <taxon>metagenomes</taxon>
        <taxon>ecological metagenomes</taxon>
    </lineage>
</organism>
<dbReference type="Pfam" id="PF00750">
    <property type="entry name" value="tRNA-synt_1d"/>
    <property type="match status" value="1"/>
</dbReference>
<dbReference type="PROSITE" id="PS00178">
    <property type="entry name" value="AA_TRNA_LIGASE_I"/>
    <property type="match status" value="1"/>
</dbReference>
<dbReference type="PANTHER" id="PTHR11956">
    <property type="entry name" value="ARGINYL-TRNA SYNTHETASE"/>
    <property type="match status" value="1"/>
</dbReference>
<dbReference type="PANTHER" id="PTHR11956:SF5">
    <property type="entry name" value="ARGININE--TRNA LIGASE, CYTOPLASMIC"/>
    <property type="match status" value="1"/>
</dbReference>
<feature type="domain" description="Arginyl tRNA synthetase N-terminal" evidence="10">
    <location>
        <begin position="1"/>
        <end position="86"/>
    </location>
</feature>
<dbReference type="InterPro" id="IPR036695">
    <property type="entry name" value="Arg-tRNA-synth_N_sf"/>
</dbReference>
<dbReference type="InterPro" id="IPR001278">
    <property type="entry name" value="Arg-tRNA-ligase"/>
</dbReference>
<evidence type="ECO:0000256" key="1">
    <source>
        <dbReference type="ARBA" id="ARBA00005594"/>
    </source>
</evidence>
<dbReference type="NCBIfam" id="TIGR00456">
    <property type="entry name" value="argS"/>
    <property type="match status" value="1"/>
</dbReference>
<dbReference type="InterPro" id="IPR001412">
    <property type="entry name" value="aa-tRNA-synth_I_CS"/>
</dbReference>
<evidence type="ECO:0000259" key="9">
    <source>
        <dbReference type="SMART" id="SM00836"/>
    </source>
</evidence>
<dbReference type="EC" id="6.1.1.19" evidence="2"/>
<keyword evidence="6" id="KW-0648">Protein biosynthesis</keyword>
<dbReference type="InterPro" id="IPR035684">
    <property type="entry name" value="ArgRS_core"/>
</dbReference>
<dbReference type="SUPFAM" id="SSF55190">
    <property type="entry name" value="Arginyl-tRNA synthetase (ArgRS), N-terminal 'additional' domain"/>
    <property type="match status" value="1"/>
</dbReference>
<dbReference type="EMBL" id="UOEK01000589">
    <property type="protein sequence ID" value="VAW09488.1"/>
    <property type="molecule type" value="Genomic_DNA"/>
</dbReference>
<dbReference type="InterPro" id="IPR009080">
    <property type="entry name" value="tRNAsynth_Ia_anticodon-bd"/>
</dbReference>